<evidence type="ECO:0000313" key="1">
    <source>
        <dbReference type="EMBL" id="KAH9364847.1"/>
    </source>
</evidence>
<dbReference type="VEuPathDB" id="VectorBase:HLOH_047837"/>
<organism evidence="1 2">
    <name type="scientific">Haemaphysalis longicornis</name>
    <name type="common">Bush tick</name>
    <dbReference type="NCBI Taxonomy" id="44386"/>
    <lineage>
        <taxon>Eukaryota</taxon>
        <taxon>Metazoa</taxon>
        <taxon>Ecdysozoa</taxon>
        <taxon>Arthropoda</taxon>
        <taxon>Chelicerata</taxon>
        <taxon>Arachnida</taxon>
        <taxon>Acari</taxon>
        <taxon>Parasitiformes</taxon>
        <taxon>Ixodida</taxon>
        <taxon>Ixodoidea</taxon>
        <taxon>Ixodidae</taxon>
        <taxon>Haemaphysalinae</taxon>
        <taxon>Haemaphysalis</taxon>
    </lineage>
</organism>
<evidence type="ECO:0000313" key="2">
    <source>
        <dbReference type="Proteomes" id="UP000821853"/>
    </source>
</evidence>
<proteinExistence type="predicted"/>
<keyword evidence="2" id="KW-1185">Reference proteome</keyword>
<sequence>MIEGTEHLVELYGLGLDDAVKGVIQGVPKLLTIQEMKENILQDGFEIYTARRMGNVSTTVLLTFSGPKALHYIWLYAAEYRCTLHKKTMAVCEMCYEVGHRSTACPQPGTRACHGCGLRDPAPDHPCVAKCTLCTSNGNPYEKASRSTIVILRRRDF</sequence>
<dbReference type="AlphaFoldDB" id="A0A9J6FPX8"/>
<dbReference type="Proteomes" id="UP000821853">
    <property type="component" value="Chromosome 10"/>
</dbReference>
<protein>
    <recommendedName>
        <fullName evidence="3">CCHC-type domain-containing protein</fullName>
    </recommendedName>
</protein>
<accession>A0A9J6FPX8</accession>
<name>A0A9J6FPX8_HAELO</name>
<comment type="caution">
    <text evidence="1">The sequence shown here is derived from an EMBL/GenBank/DDBJ whole genome shotgun (WGS) entry which is preliminary data.</text>
</comment>
<gene>
    <name evidence="1" type="ORF">HPB48_019551</name>
</gene>
<reference evidence="1 2" key="1">
    <citation type="journal article" date="2020" name="Cell">
        <title>Large-Scale Comparative Analyses of Tick Genomes Elucidate Their Genetic Diversity and Vector Capacities.</title>
        <authorList>
            <consortium name="Tick Genome and Microbiome Consortium (TIGMIC)"/>
            <person name="Jia N."/>
            <person name="Wang J."/>
            <person name="Shi W."/>
            <person name="Du L."/>
            <person name="Sun Y."/>
            <person name="Zhan W."/>
            <person name="Jiang J.F."/>
            <person name="Wang Q."/>
            <person name="Zhang B."/>
            <person name="Ji P."/>
            <person name="Bell-Sakyi L."/>
            <person name="Cui X.M."/>
            <person name="Yuan T.T."/>
            <person name="Jiang B.G."/>
            <person name="Yang W.F."/>
            <person name="Lam T.T."/>
            <person name="Chang Q.C."/>
            <person name="Ding S.J."/>
            <person name="Wang X.J."/>
            <person name="Zhu J.G."/>
            <person name="Ruan X.D."/>
            <person name="Zhao L."/>
            <person name="Wei J.T."/>
            <person name="Ye R.Z."/>
            <person name="Que T.C."/>
            <person name="Du C.H."/>
            <person name="Zhou Y.H."/>
            <person name="Cheng J.X."/>
            <person name="Dai P.F."/>
            <person name="Guo W.B."/>
            <person name="Han X.H."/>
            <person name="Huang E.J."/>
            <person name="Li L.F."/>
            <person name="Wei W."/>
            <person name="Gao Y.C."/>
            <person name="Liu J.Z."/>
            <person name="Shao H.Z."/>
            <person name="Wang X."/>
            <person name="Wang C.C."/>
            <person name="Yang T.C."/>
            <person name="Huo Q.B."/>
            <person name="Li W."/>
            <person name="Chen H.Y."/>
            <person name="Chen S.E."/>
            <person name="Zhou L.G."/>
            <person name="Ni X.B."/>
            <person name="Tian J.H."/>
            <person name="Sheng Y."/>
            <person name="Liu T."/>
            <person name="Pan Y.S."/>
            <person name="Xia L.Y."/>
            <person name="Li J."/>
            <person name="Zhao F."/>
            <person name="Cao W.C."/>
        </authorList>
    </citation>
    <scope>NUCLEOTIDE SEQUENCE [LARGE SCALE GENOMIC DNA]</scope>
    <source>
        <strain evidence="1">HaeL-2018</strain>
    </source>
</reference>
<evidence type="ECO:0008006" key="3">
    <source>
        <dbReference type="Google" id="ProtNLM"/>
    </source>
</evidence>
<dbReference type="EMBL" id="JABSTR010000002">
    <property type="protein sequence ID" value="KAH9364847.1"/>
    <property type="molecule type" value="Genomic_DNA"/>
</dbReference>